<evidence type="ECO:0000256" key="4">
    <source>
        <dbReference type="ARBA" id="ARBA00023242"/>
    </source>
</evidence>
<dbReference type="SMART" id="SM00066">
    <property type="entry name" value="GAL4"/>
    <property type="match status" value="1"/>
</dbReference>
<sequence>MHSAQSGYGVENNSRLRAPIACLHCRKRKIKCQDKDASDRCQNCRHFGIECVFQRMGTPVAVPDNYTWTASHHIQQNPSNQCSEEWARAGGHGQSWSPREAYGGADNPYCPATAYHGLPLQASRGTQQGYQPPGGFSPHPATGGPALLPPPANHANGSVNPPAWPPRFPPPLAEAPSSRQYPAASGMYQDVNAQLAPQSRQYAAQGSRQAFYA</sequence>
<feature type="domain" description="Zn(2)-C6 fungal-type" evidence="6">
    <location>
        <begin position="21"/>
        <end position="53"/>
    </location>
</feature>
<dbReference type="GO" id="GO:0003677">
    <property type="term" value="F:DNA binding"/>
    <property type="evidence" value="ECO:0007669"/>
    <property type="project" value="UniProtKB-KW"/>
</dbReference>
<dbReference type="OrthoDB" id="4150019at2759"/>
<keyword evidence="2" id="KW-0479">Metal-binding</keyword>
<comment type="subcellular location">
    <subcellularLocation>
        <location evidence="1">Nucleus</location>
    </subcellularLocation>
</comment>
<reference evidence="7 9" key="1">
    <citation type="submission" date="2020-04" db="EMBL/GenBank/DDBJ databases">
        <title>Genome Assembly and Annotation of Botryosphaeria dothidea sdau 11-99, a Latent Pathogen of Apple Fruit Ring Rot in China.</title>
        <authorList>
            <person name="Yu C."/>
            <person name="Diao Y."/>
            <person name="Lu Q."/>
            <person name="Zhao J."/>
            <person name="Cui S."/>
            <person name="Peng C."/>
            <person name="He B."/>
            <person name="Liu H."/>
        </authorList>
    </citation>
    <scope>NUCLEOTIDE SEQUENCE [LARGE SCALE GENOMIC DNA]</scope>
    <source>
        <strain evidence="7">Sdau11-99</strain>
        <strain evidence="9">sdau11-99</strain>
    </source>
</reference>
<feature type="compositionally biased region" description="Pro residues" evidence="5">
    <location>
        <begin position="162"/>
        <end position="173"/>
    </location>
</feature>
<evidence type="ECO:0000256" key="3">
    <source>
        <dbReference type="ARBA" id="ARBA00023125"/>
    </source>
</evidence>
<name>A0A8H4J0X5_9PEZI</name>
<dbReference type="Pfam" id="PF00172">
    <property type="entry name" value="Zn_clus"/>
    <property type="match status" value="1"/>
</dbReference>
<dbReference type="EMBL" id="WWBZ02000007">
    <property type="protein sequence ID" value="KAF4312282.1"/>
    <property type="molecule type" value="Genomic_DNA"/>
</dbReference>
<dbReference type="GO" id="GO:0005634">
    <property type="term" value="C:nucleus"/>
    <property type="evidence" value="ECO:0007669"/>
    <property type="project" value="UniProtKB-SubCell"/>
</dbReference>
<dbReference type="InterPro" id="IPR001138">
    <property type="entry name" value="Zn2Cys6_DnaBD"/>
</dbReference>
<proteinExistence type="predicted"/>
<evidence type="ECO:0000256" key="2">
    <source>
        <dbReference type="ARBA" id="ARBA00022723"/>
    </source>
</evidence>
<dbReference type="PROSITE" id="PS00463">
    <property type="entry name" value="ZN2_CY6_FUNGAL_1"/>
    <property type="match status" value="1"/>
</dbReference>
<evidence type="ECO:0000313" key="8">
    <source>
        <dbReference type="EMBL" id="KAF4312282.1"/>
    </source>
</evidence>
<dbReference type="Gene3D" id="4.10.240.10">
    <property type="entry name" value="Zn(2)-C6 fungal-type DNA-binding domain"/>
    <property type="match status" value="1"/>
</dbReference>
<keyword evidence="3" id="KW-0238">DNA-binding</keyword>
<evidence type="ECO:0000259" key="6">
    <source>
        <dbReference type="PROSITE" id="PS50048"/>
    </source>
</evidence>
<accession>A0A8H4J0X5</accession>
<dbReference type="InterPro" id="IPR036864">
    <property type="entry name" value="Zn2-C6_fun-type_DNA-bd_sf"/>
</dbReference>
<dbReference type="EMBL" id="WWBZ02000016">
    <property type="protein sequence ID" value="KAF4309874.1"/>
    <property type="molecule type" value="Genomic_DNA"/>
</dbReference>
<organism evidence="7 9">
    <name type="scientific">Botryosphaeria dothidea</name>
    <dbReference type="NCBI Taxonomy" id="55169"/>
    <lineage>
        <taxon>Eukaryota</taxon>
        <taxon>Fungi</taxon>
        <taxon>Dikarya</taxon>
        <taxon>Ascomycota</taxon>
        <taxon>Pezizomycotina</taxon>
        <taxon>Dothideomycetes</taxon>
        <taxon>Dothideomycetes incertae sedis</taxon>
        <taxon>Botryosphaeriales</taxon>
        <taxon>Botryosphaeriaceae</taxon>
        <taxon>Botryosphaeria</taxon>
    </lineage>
</organism>
<keyword evidence="9" id="KW-1185">Reference proteome</keyword>
<evidence type="ECO:0000256" key="5">
    <source>
        <dbReference type="SAM" id="MobiDB-lite"/>
    </source>
</evidence>
<feature type="region of interest" description="Disordered" evidence="5">
    <location>
        <begin position="123"/>
        <end position="185"/>
    </location>
</feature>
<gene>
    <name evidence="7" type="ORF">GTA08_BOTSDO02698</name>
    <name evidence="8" type="ORF">GTA08_BOTSDO12402</name>
</gene>
<dbReference type="SUPFAM" id="SSF57701">
    <property type="entry name" value="Zn2/Cys6 DNA-binding domain"/>
    <property type="match status" value="1"/>
</dbReference>
<comment type="caution">
    <text evidence="7">The sequence shown here is derived from an EMBL/GenBank/DDBJ whole genome shotgun (WGS) entry which is preliminary data.</text>
</comment>
<dbReference type="GO" id="GO:0008270">
    <property type="term" value="F:zinc ion binding"/>
    <property type="evidence" value="ECO:0007669"/>
    <property type="project" value="InterPro"/>
</dbReference>
<dbReference type="PANTHER" id="PTHR46910:SF3">
    <property type="entry name" value="HALOTOLERANCE PROTEIN 9-RELATED"/>
    <property type="match status" value="1"/>
</dbReference>
<dbReference type="PANTHER" id="PTHR46910">
    <property type="entry name" value="TRANSCRIPTION FACTOR PDR1"/>
    <property type="match status" value="1"/>
</dbReference>
<protein>
    <recommendedName>
        <fullName evidence="6">Zn(2)-C6 fungal-type domain-containing protein</fullName>
    </recommendedName>
</protein>
<evidence type="ECO:0000256" key="1">
    <source>
        <dbReference type="ARBA" id="ARBA00004123"/>
    </source>
</evidence>
<dbReference type="Proteomes" id="UP000572817">
    <property type="component" value="Unassembled WGS sequence"/>
</dbReference>
<dbReference type="GO" id="GO:0000981">
    <property type="term" value="F:DNA-binding transcription factor activity, RNA polymerase II-specific"/>
    <property type="evidence" value="ECO:0007669"/>
    <property type="project" value="InterPro"/>
</dbReference>
<keyword evidence="4" id="KW-0539">Nucleus</keyword>
<evidence type="ECO:0000313" key="7">
    <source>
        <dbReference type="EMBL" id="KAF4309874.1"/>
    </source>
</evidence>
<dbReference type="CDD" id="cd00067">
    <property type="entry name" value="GAL4"/>
    <property type="match status" value="1"/>
</dbReference>
<dbReference type="InterPro" id="IPR050987">
    <property type="entry name" value="AtrR-like"/>
</dbReference>
<dbReference type="AlphaFoldDB" id="A0A8H4J0X5"/>
<dbReference type="PROSITE" id="PS50048">
    <property type="entry name" value="ZN2_CY6_FUNGAL_2"/>
    <property type="match status" value="1"/>
</dbReference>
<feature type="region of interest" description="Disordered" evidence="5">
    <location>
        <begin position="79"/>
        <end position="100"/>
    </location>
</feature>
<evidence type="ECO:0000313" key="9">
    <source>
        <dbReference type="Proteomes" id="UP000572817"/>
    </source>
</evidence>